<proteinExistence type="predicted"/>
<dbReference type="AlphaFoldDB" id="A0A8H7S1D7"/>
<reference evidence="2 3" key="1">
    <citation type="submission" date="2020-12" db="EMBL/GenBank/DDBJ databases">
        <title>Metabolic potential, ecology and presence of endohyphal bacteria is reflected in genomic diversity of Mucoromycotina.</title>
        <authorList>
            <person name="Muszewska A."/>
            <person name="Okrasinska A."/>
            <person name="Steczkiewicz K."/>
            <person name="Drgas O."/>
            <person name="Orlowska M."/>
            <person name="Perlinska-Lenart U."/>
            <person name="Aleksandrzak-Piekarczyk T."/>
            <person name="Szatraj K."/>
            <person name="Zielenkiewicz U."/>
            <person name="Pilsyk S."/>
            <person name="Malc E."/>
            <person name="Mieczkowski P."/>
            <person name="Kruszewska J.S."/>
            <person name="Biernat P."/>
            <person name="Pawlowska J."/>
        </authorList>
    </citation>
    <scope>NUCLEOTIDE SEQUENCE [LARGE SCALE GENOMIC DNA]</scope>
    <source>
        <strain evidence="2 3">CBS 142.35</strain>
    </source>
</reference>
<evidence type="ECO:0000313" key="2">
    <source>
        <dbReference type="EMBL" id="KAG2219957.1"/>
    </source>
</evidence>
<dbReference type="OrthoDB" id="2355621at2759"/>
<feature type="region of interest" description="Disordered" evidence="1">
    <location>
        <begin position="1"/>
        <end position="40"/>
    </location>
</feature>
<name>A0A8H7S1D7_9FUNG</name>
<protein>
    <submittedName>
        <fullName evidence="2">Uncharacterized protein</fullName>
    </submittedName>
</protein>
<gene>
    <name evidence="2" type="ORF">INT45_002171</name>
</gene>
<dbReference type="Proteomes" id="UP000646827">
    <property type="component" value="Unassembled WGS sequence"/>
</dbReference>
<dbReference type="EMBL" id="JAEPRB010000157">
    <property type="protein sequence ID" value="KAG2219957.1"/>
    <property type="molecule type" value="Genomic_DNA"/>
</dbReference>
<keyword evidence="3" id="KW-1185">Reference proteome</keyword>
<evidence type="ECO:0000256" key="1">
    <source>
        <dbReference type="SAM" id="MobiDB-lite"/>
    </source>
</evidence>
<organism evidence="2 3">
    <name type="scientific">Circinella minor</name>
    <dbReference type="NCBI Taxonomy" id="1195481"/>
    <lineage>
        <taxon>Eukaryota</taxon>
        <taxon>Fungi</taxon>
        <taxon>Fungi incertae sedis</taxon>
        <taxon>Mucoromycota</taxon>
        <taxon>Mucoromycotina</taxon>
        <taxon>Mucoromycetes</taxon>
        <taxon>Mucorales</taxon>
        <taxon>Lichtheimiaceae</taxon>
        <taxon>Circinella</taxon>
    </lineage>
</organism>
<sequence>MGLLSFTKHFSHKSSSDDFSFSKSSIPSPNSKYLSDPMRTSDNPDYVGGFYDPISISRHYLQSIDCTNTGA</sequence>
<feature type="compositionally biased region" description="Low complexity" evidence="1">
    <location>
        <begin position="17"/>
        <end position="32"/>
    </location>
</feature>
<comment type="caution">
    <text evidence="2">The sequence shown here is derived from an EMBL/GenBank/DDBJ whole genome shotgun (WGS) entry which is preliminary data.</text>
</comment>
<evidence type="ECO:0000313" key="3">
    <source>
        <dbReference type="Proteomes" id="UP000646827"/>
    </source>
</evidence>
<accession>A0A8H7S1D7</accession>